<dbReference type="PANTHER" id="PTHR33048">
    <property type="entry name" value="PTH11-LIKE INTEGRAL MEMBRANE PROTEIN (AFU_ORTHOLOGUE AFUA_5G11245)"/>
    <property type="match status" value="1"/>
</dbReference>
<comment type="subcellular location">
    <subcellularLocation>
        <location evidence="1">Membrane</location>
        <topology evidence="1">Multi-pass membrane protein</topology>
    </subcellularLocation>
</comment>
<feature type="transmembrane region" description="Helical" evidence="7">
    <location>
        <begin position="97"/>
        <end position="116"/>
    </location>
</feature>
<feature type="transmembrane region" description="Helical" evidence="7">
    <location>
        <begin position="177"/>
        <end position="195"/>
    </location>
</feature>
<feature type="transmembrane region" description="Helical" evidence="7">
    <location>
        <begin position="128"/>
        <end position="157"/>
    </location>
</feature>
<dbReference type="OrthoDB" id="5342292at2759"/>
<reference evidence="9 10" key="1">
    <citation type="journal article" date="2018" name="Nat. Ecol. Evol.">
        <title>Pezizomycetes genomes reveal the molecular basis of ectomycorrhizal truffle lifestyle.</title>
        <authorList>
            <person name="Murat C."/>
            <person name="Payen T."/>
            <person name="Noel B."/>
            <person name="Kuo A."/>
            <person name="Morin E."/>
            <person name="Chen J."/>
            <person name="Kohler A."/>
            <person name="Krizsan K."/>
            <person name="Balestrini R."/>
            <person name="Da Silva C."/>
            <person name="Montanini B."/>
            <person name="Hainaut M."/>
            <person name="Levati E."/>
            <person name="Barry K.W."/>
            <person name="Belfiori B."/>
            <person name="Cichocki N."/>
            <person name="Clum A."/>
            <person name="Dockter R.B."/>
            <person name="Fauchery L."/>
            <person name="Guy J."/>
            <person name="Iotti M."/>
            <person name="Le Tacon F."/>
            <person name="Lindquist E.A."/>
            <person name="Lipzen A."/>
            <person name="Malagnac F."/>
            <person name="Mello A."/>
            <person name="Molinier V."/>
            <person name="Miyauchi S."/>
            <person name="Poulain J."/>
            <person name="Riccioni C."/>
            <person name="Rubini A."/>
            <person name="Sitrit Y."/>
            <person name="Splivallo R."/>
            <person name="Traeger S."/>
            <person name="Wang M."/>
            <person name="Zifcakova L."/>
            <person name="Wipf D."/>
            <person name="Zambonelli A."/>
            <person name="Paolocci F."/>
            <person name="Nowrousian M."/>
            <person name="Ottonello S."/>
            <person name="Baldrian P."/>
            <person name="Spatafora J.W."/>
            <person name="Henrissat B."/>
            <person name="Nagy L.G."/>
            <person name="Aury J.M."/>
            <person name="Wincker P."/>
            <person name="Grigoriev I.V."/>
            <person name="Bonfante P."/>
            <person name="Martin F.M."/>
        </authorList>
    </citation>
    <scope>NUCLEOTIDE SEQUENCE [LARGE SCALE GENOMIC DNA]</scope>
    <source>
        <strain evidence="9 10">RN42</strain>
    </source>
</reference>
<feature type="transmembrane region" description="Helical" evidence="7">
    <location>
        <begin position="56"/>
        <end position="77"/>
    </location>
</feature>
<gene>
    <name evidence="9" type="ORF">BJ508DRAFT_415880</name>
</gene>
<protein>
    <recommendedName>
        <fullName evidence="8">Rhodopsin domain-containing protein</fullName>
    </recommendedName>
</protein>
<dbReference type="GO" id="GO:0016020">
    <property type="term" value="C:membrane"/>
    <property type="evidence" value="ECO:0007669"/>
    <property type="project" value="UniProtKB-SubCell"/>
</dbReference>
<evidence type="ECO:0000256" key="4">
    <source>
        <dbReference type="ARBA" id="ARBA00023136"/>
    </source>
</evidence>
<evidence type="ECO:0000256" key="1">
    <source>
        <dbReference type="ARBA" id="ARBA00004141"/>
    </source>
</evidence>
<dbReference type="STRING" id="1160509.A0A3N4ICT0"/>
<keyword evidence="2 7" id="KW-0812">Transmembrane</keyword>
<dbReference type="PANTHER" id="PTHR33048:SF47">
    <property type="entry name" value="INTEGRAL MEMBRANE PROTEIN-RELATED"/>
    <property type="match status" value="1"/>
</dbReference>
<sequence length="408" mass="44314">MEALPPAFFEGTAEPTSNFNTTPVIIAHSITLSLAFISTIIRLWSRKRALKANFNMEDYLILIALPLSALSTFTSIWTSTHPPLTTNPFPQSPLINALTTLTSLNLTKLSLVLYYLRSLPGLLLRRASQALVVISGLSTTAVAFALLFACSPVAAFWDTTIGGKCIDLTALRLTNATLDLLTILVIFILPVRLLWKADIPLLQRLPVIAAFTTGLLVLLAATLQIVALASPSDRHIHITTPLLLNLAILCANLPPCKALLTRHFPNSFPSTTLHLHLTVSNTTSLNRFEHRPVKLAPIQTKLKYYHTRGGSATSASTGRTGTPIKGWEGRTSCDLLGGKLRPIVTSESKECIVVTGEDGVEQIVSGGPRGESRGGEFGRDGDLSPFEDIELGRMAEKQSMDERNRFGL</sequence>
<keyword evidence="4 7" id="KW-0472">Membrane</keyword>
<accession>A0A3N4ICT0</accession>
<keyword evidence="3 7" id="KW-1133">Transmembrane helix</keyword>
<evidence type="ECO:0000256" key="6">
    <source>
        <dbReference type="SAM" id="MobiDB-lite"/>
    </source>
</evidence>
<evidence type="ECO:0000256" key="7">
    <source>
        <dbReference type="SAM" id="Phobius"/>
    </source>
</evidence>
<feature type="region of interest" description="Disordered" evidence="6">
    <location>
        <begin position="362"/>
        <end position="385"/>
    </location>
</feature>
<evidence type="ECO:0000256" key="2">
    <source>
        <dbReference type="ARBA" id="ARBA00022692"/>
    </source>
</evidence>
<dbReference type="EMBL" id="ML119698">
    <property type="protein sequence ID" value="RPA79524.1"/>
    <property type="molecule type" value="Genomic_DNA"/>
</dbReference>
<evidence type="ECO:0000259" key="8">
    <source>
        <dbReference type="Pfam" id="PF20684"/>
    </source>
</evidence>
<dbReference type="InterPro" id="IPR052337">
    <property type="entry name" value="SAT4-like"/>
</dbReference>
<feature type="domain" description="Rhodopsin" evidence="8">
    <location>
        <begin position="41"/>
        <end position="261"/>
    </location>
</feature>
<comment type="similarity">
    <text evidence="5">Belongs to the SAT4 family.</text>
</comment>
<evidence type="ECO:0000256" key="5">
    <source>
        <dbReference type="ARBA" id="ARBA00038359"/>
    </source>
</evidence>
<evidence type="ECO:0000256" key="3">
    <source>
        <dbReference type="ARBA" id="ARBA00022989"/>
    </source>
</evidence>
<evidence type="ECO:0000313" key="10">
    <source>
        <dbReference type="Proteomes" id="UP000275078"/>
    </source>
</evidence>
<dbReference type="InterPro" id="IPR049326">
    <property type="entry name" value="Rhodopsin_dom_fungi"/>
</dbReference>
<evidence type="ECO:0000313" key="9">
    <source>
        <dbReference type="EMBL" id="RPA79524.1"/>
    </source>
</evidence>
<dbReference type="AlphaFoldDB" id="A0A3N4ICT0"/>
<feature type="compositionally biased region" description="Basic and acidic residues" evidence="6">
    <location>
        <begin position="370"/>
        <end position="382"/>
    </location>
</feature>
<organism evidence="9 10">
    <name type="scientific">Ascobolus immersus RN42</name>
    <dbReference type="NCBI Taxonomy" id="1160509"/>
    <lineage>
        <taxon>Eukaryota</taxon>
        <taxon>Fungi</taxon>
        <taxon>Dikarya</taxon>
        <taxon>Ascomycota</taxon>
        <taxon>Pezizomycotina</taxon>
        <taxon>Pezizomycetes</taxon>
        <taxon>Pezizales</taxon>
        <taxon>Ascobolaceae</taxon>
        <taxon>Ascobolus</taxon>
    </lineage>
</organism>
<feature type="transmembrane region" description="Helical" evidence="7">
    <location>
        <begin position="25"/>
        <end position="44"/>
    </location>
</feature>
<feature type="transmembrane region" description="Helical" evidence="7">
    <location>
        <begin position="207"/>
        <end position="229"/>
    </location>
</feature>
<name>A0A3N4ICT0_ASCIM</name>
<keyword evidence="10" id="KW-1185">Reference proteome</keyword>
<dbReference type="Proteomes" id="UP000275078">
    <property type="component" value="Unassembled WGS sequence"/>
</dbReference>
<proteinExistence type="inferred from homology"/>
<dbReference type="Pfam" id="PF20684">
    <property type="entry name" value="Fung_rhodopsin"/>
    <property type="match status" value="1"/>
</dbReference>